<gene>
    <name evidence="3" type="ORF">ACFPN9_28070</name>
</gene>
<organism evidence="3 4">
    <name type="scientific">Bosea massiliensis</name>
    <dbReference type="NCBI Taxonomy" id="151419"/>
    <lineage>
        <taxon>Bacteria</taxon>
        <taxon>Pseudomonadati</taxon>
        <taxon>Pseudomonadota</taxon>
        <taxon>Alphaproteobacteria</taxon>
        <taxon>Hyphomicrobiales</taxon>
        <taxon>Boseaceae</taxon>
        <taxon>Bosea</taxon>
    </lineage>
</organism>
<keyword evidence="2" id="KW-0472">Membrane</keyword>
<accession>A0ABW0PB68</accession>
<keyword evidence="2" id="KW-1133">Transmembrane helix</keyword>
<evidence type="ECO:0000256" key="2">
    <source>
        <dbReference type="SAM" id="Phobius"/>
    </source>
</evidence>
<comment type="caution">
    <text evidence="3">The sequence shown here is derived from an EMBL/GenBank/DDBJ whole genome shotgun (WGS) entry which is preliminary data.</text>
</comment>
<keyword evidence="2" id="KW-0812">Transmembrane</keyword>
<reference evidence="4" key="1">
    <citation type="journal article" date="2019" name="Int. J. Syst. Evol. Microbiol.">
        <title>The Global Catalogue of Microorganisms (GCM) 10K type strain sequencing project: providing services to taxonomists for standard genome sequencing and annotation.</title>
        <authorList>
            <consortium name="The Broad Institute Genomics Platform"/>
            <consortium name="The Broad Institute Genome Sequencing Center for Infectious Disease"/>
            <person name="Wu L."/>
            <person name="Ma J."/>
        </authorList>
    </citation>
    <scope>NUCLEOTIDE SEQUENCE [LARGE SCALE GENOMIC DNA]</scope>
    <source>
        <strain evidence="4">CCUG 43117</strain>
    </source>
</reference>
<evidence type="ECO:0008006" key="5">
    <source>
        <dbReference type="Google" id="ProtNLM"/>
    </source>
</evidence>
<evidence type="ECO:0000313" key="3">
    <source>
        <dbReference type="EMBL" id="MFC5509089.1"/>
    </source>
</evidence>
<keyword evidence="4" id="KW-1185">Reference proteome</keyword>
<feature type="compositionally biased region" description="Low complexity" evidence="1">
    <location>
        <begin position="9"/>
        <end position="23"/>
    </location>
</feature>
<dbReference type="EMBL" id="JBHSLU010000148">
    <property type="protein sequence ID" value="MFC5509089.1"/>
    <property type="molecule type" value="Genomic_DNA"/>
</dbReference>
<dbReference type="RefSeq" id="WP_066718442.1">
    <property type="nucleotide sequence ID" value="NZ_JBHSLU010000148.1"/>
</dbReference>
<protein>
    <recommendedName>
        <fullName evidence="5">DUF3971 domain-containing protein</fullName>
    </recommendedName>
</protein>
<feature type="region of interest" description="Disordered" evidence="1">
    <location>
        <begin position="1"/>
        <end position="23"/>
    </location>
</feature>
<name>A0ABW0PB68_9HYPH</name>
<evidence type="ECO:0000313" key="4">
    <source>
        <dbReference type="Proteomes" id="UP001596060"/>
    </source>
</evidence>
<evidence type="ECO:0000256" key="1">
    <source>
        <dbReference type="SAM" id="MobiDB-lite"/>
    </source>
</evidence>
<dbReference type="Proteomes" id="UP001596060">
    <property type="component" value="Unassembled WGS sequence"/>
</dbReference>
<feature type="compositionally biased region" description="Low complexity" evidence="1">
    <location>
        <begin position="1139"/>
        <end position="1148"/>
    </location>
</feature>
<feature type="region of interest" description="Disordered" evidence="1">
    <location>
        <begin position="1135"/>
        <end position="1156"/>
    </location>
</feature>
<feature type="transmembrane region" description="Helical" evidence="2">
    <location>
        <begin position="37"/>
        <end position="64"/>
    </location>
</feature>
<sequence>MLDQDANKPDAAAPVTGAPGTPDCDAAEVKRRAKAGLVTIAVAIVVAVVTLAGAAATLLVTGLVPLSGLEGRIAQAIEDRLGADWTVEAAAAELGRIDGHSQLRVRQVSFRHKSGATIRAPEAVLGYEPLALLRGDIRLTSVDLRGVNVRLGVDRNGALIVNADAAPAEPTPAATLPDAAQWNAFTGIMAAVTTLAQGEGLLGALETAGINGARLALIDPEGRQRAGFEDVEIRLSRAAERVTRVTVRGRTGQRWKELAIDLSNQPDGTQRADIDIVRFEPAEVVALALGTGGMTVEGLPLRGKASLSQAPDGRRSVTARLDVLPGVIRIPDGPMQAIAVDAAHLEISSSGDLSTIDVGSVELAAGPTRLKGTGTLRAEDGAWRVALAGGGQLAGTDSDPPVVIDSARADLRIDPRRNEVVIDSMTVQGPAIKAEGKGLIQQVGPSPLQRFSILATDSDPRAALALWPRWTSPEVHRTLSRQFISGRLASLRVEMDLPAEDHARLMRGAGIPDDALTVLVDASQVRFEPGPGLPPLIDARVTGKATGRAVKLAIAGATADLGNGRQLQLSDGAFEIPETWMERAPARASFRSTGSMESLAALFAFPALKDFAPGDIDPASLRGNSDLRSVVSLALVDDPRPGEVVVTSSGTLSGIASDTLLAPEKLEGGNLAVTFDKAGLTVKGEAKVSGDRAQIEIRQDPKGKGEAALFMTLDNAARQKRGLGPEAGINGPVQVKVTKALGKGAPGAPRVENDLTKASLDGVLPGLSKPAGRPAKLSFTYVADPDGPDLDDFVFDSNPVQIRGKVELGRQNGFEAASLSQFRLSAGDNLKVEARREGALTKLVIRGAVADVRPFIRDLQTASGPAARGDKGKGGDLDLDLDVPILTGFNNEAITNATLKLQKRSGDLRTVAFQGRIGRAEVTARQVSRVGETAGGLLVQSENGGALLRFVDLYRRAYGGDFVLNIGPGETRQSGELLFRNFVVRDEPALRRVLGGQSVQALAGDRADNAAPPLPINVSEVAFTKLRAEFTRSASRLDVSDMVIWGQQVGFTLQGNVDYGRDRVDIGGTFVPGYAFNNAFAQVPVVGALLGGGSQYGGLFAVNFRIAGAASAPTMTINPLSAIAPGILRRFVDPLGGTPNQRPIQPNQPDQPPPTR</sequence>
<proteinExistence type="predicted"/>